<dbReference type="HAMAP" id="MF_00270">
    <property type="entry name" value="Ribosomal_bS18"/>
    <property type="match status" value="1"/>
</dbReference>
<keyword evidence="4" id="KW-0699">rRNA-binding</keyword>
<sequence length="94" mass="11150">MAIKRRMPIGKPEDEFKKEKKQCHFCQNNIKWIDYKDTRLLRGFVSMQAKMYPRQKSGTCAKHQRMLAESVKRSRFMALMPYTVNETSNFVTNA</sequence>
<reference evidence="6 7" key="1">
    <citation type="journal article" date="2016" name="Nat. Commun.">
        <title>Thousands of microbial genomes shed light on interconnected biogeochemical processes in an aquifer system.</title>
        <authorList>
            <person name="Anantharaman K."/>
            <person name="Brown C.T."/>
            <person name="Hug L.A."/>
            <person name="Sharon I."/>
            <person name="Castelle C.J."/>
            <person name="Probst A.J."/>
            <person name="Thomas B.C."/>
            <person name="Singh A."/>
            <person name="Wilkins M.J."/>
            <person name="Karaoz U."/>
            <person name="Brodie E.L."/>
            <person name="Williams K.H."/>
            <person name="Hubbard S.S."/>
            <person name="Banfield J.F."/>
        </authorList>
    </citation>
    <scope>NUCLEOTIDE SEQUENCE [LARGE SCALE GENOMIC DNA]</scope>
</reference>
<accession>A0A1F5BVF7</accession>
<keyword evidence="3 4" id="KW-0687">Ribonucleoprotein</keyword>
<protein>
    <recommendedName>
        <fullName evidence="4">Small ribosomal subunit protein bS18</fullName>
    </recommendedName>
</protein>
<dbReference type="STRING" id="1797298.A2988_03745"/>
<organism evidence="6 7">
    <name type="scientific">Candidatus Azambacteria bacterium RIFCSPLOWO2_01_FULL_46_25</name>
    <dbReference type="NCBI Taxonomy" id="1797298"/>
    <lineage>
        <taxon>Bacteria</taxon>
        <taxon>Candidatus Azamiibacteriota</taxon>
    </lineage>
</organism>
<proteinExistence type="inferred from homology"/>
<gene>
    <name evidence="4" type="primary">rpsR</name>
    <name evidence="6" type="ORF">A2988_03745</name>
</gene>
<evidence type="ECO:0000256" key="4">
    <source>
        <dbReference type="HAMAP-Rule" id="MF_00270"/>
    </source>
</evidence>
<comment type="similarity">
    <text evidence="1 4 5">Belongs to the bacterial ribosomal protein bS18 family.</text>
</comment>
<keyword evidence="2 4" id="KW-0689">Ribosomal protein</keyword>
<dbReference type="GO" id="GO:0022627">
    <property type="term" value="C:cytosolic small ribosomal subunit"/>
    <property type="evidence" value="ECO:0007669"/>
    <property type="project" value="TreeGrafter"/>
</dbReference>
<evidence type="ECO:0000256" key="3">
    <source>
        <dbReference type="ARBA" id="ARBA00023274"/>
    </source>
</evidence>
<dbReference type="PANTHER" id="PTHR13479:SF40">
    <property type="entry name" value="SMALL RIBOSOMAL SUBUNIT PROTEIN BS18M"/>
    <property type="match status" value="1"/>
</dbReference>
<evidence type="ECO:0000256" key="2">
    <source>
        <dbReference type="ARBA" id="ARBA00022980"/>
    </source>
</evidence>
<dbReference type="Pfam" id="PF01084">
    <property type="entry name" value="Ribosomal_S18"/>
    <property type="match status" value="1"/>
</dbReference>
<dbReference type="GO" id="GO:0003735">
    <property type="term" value="F:structural constituent of ribosome"/>
    <property type="evidence" value="ECO:0007669"/>
    <property type="project" value="InterPro"/>
</dbReference>
<dbReference type="PANTHER" id="PTHR13479">
    <property type="entry name" value="30S RIBOSOMAL PROTEIN S18"/>
    <property type="match status" value="1"/>
</dbReference>
<dbReference type="PRINTS" id="PR00974">
    <property type="entry name" value="RIBOSOMALS18"/>
</dbReference>
<dbReference type="EMBL" id="MEYS01000001">
    <property type="protein sequence ID" value="OGD34589.1"/>
    <property type="molecule type" value="Genomic_DNA"/>
</dbReference>
<keyword evidence="4" id="KW-0694">RNA-binding</keyword>
<evidence type="ECO:0000256" key="5">
    <source>
        <dbReference type="RuleBase" id="RU003910"/>
    </source>
</evidence>
<dbReference type="InterPro" id="IPR001648">
    <property type="entry name" value="Ribosomal_bS18"/>
</dbReference>
<comment type="function">
    <text evidence="4">Binds as a heterodimer with protein bS6 to the central domain of the 16S rRNA, where it helps stabilize the platform of the 30S subunit.</text>
</comment>
<comment type="caution">
    <text evidence="6">The sequence shown here is derived from an EMBL/GenBank/DDBJ whole genome shotgun (WGS) entry which is preliminary data.</text>
</comment>
<dbReference type="GO" id="GO:0006412">
    <property type="term" value="P:translation"/>
    <property type="evidence" value="ECO:0007669"/>
    <property type="project" value="UniProtKB-UniRule"/>
</dbReference>
<dbReference type="SUPFAM" id="SSF46911">
    <property type="entry name" value="Ribosomal protein S18"/>
    <property type="match status" value="1"/>
</dbReference>
<dbReference type="Gene3D" id="4.10.640.10">
    <property type="entry name" value="Ribosomal protein S18"/>
    <property type="match status" value="1"/>
</dbReference>
<evidence type="ECO:0000313" key="7">
    <source>
        <dbReference type="Proteomes" id="UP000176650"/>
    </source>
</evidence>
<comment type="subunit">
    <text evidence="4">Part of the 30S ribosomal subunit. Forms a tight heterodimer with protein bS6.</text>
</comment>
<evidence type="ECO:0000256" key="1">
    <source>
        <dbReference type="ARBA" id="ARBA00005589"/>
    </source>
</evidence>
<dbReference type="Proteomes" id="UP000176650">
    <property type="component" value="Unassembled WGS sequence"/>
</dbReference>
<dbReference type="AlphaFoldDB" id="A0A1F5BVF7"/>
<dbReference type="InterPro" id="IPR036870">
    <property type="entry name" value="Ribosomal_bS18_sf"/>
</dbReference>
<dbReference type="NCBIfam" id="TIGR00165">
    <property type="entry name" value="S18"/>
    <property type="match status" value="1"/>
</dbReference>
<dbReference type="GO" id="GO:0070181">
    <property type="term" value="F:small ribosomal subunit rRNA binding"/>
    <property type="evidence" value="ECO:0007669"/>
    <property type="project" value="TreeGrafter"/>
</dbReference>
<evidence type="ECO:0000313" key="6">
    <source>
        <dbReference type="EMBL" id="OGD34589.1"/>
    </source>
</evidence>
<name>A0A1F5BVF7_9BACT</name>